<dbReference type="Pfam" id="PF00230">
    <property type="entry name" value="MIP"/>
    <property type="match status" value="1"/>
</dbReference>
<name>A0AA38YBZ9_9EURO</name>
<feature type="transmembrane region" description="Helical" evidence="8">
    <location>
        <begin position="256"/>
        <end position="277"/>
    </location>
</feature>
<evidence type="ECO:0000313" key="9">
    <source>
        <dbReference type="EMBL" id="KAJ9643668.1"/>
    </source>
</evidence>
<comment type="subcellular location">
    <subcellularLocation>
        <location evidence="1">Membrane</location>
        <topology evidence="1">Multi-pass membrane protein</topology>
    </subcellularLocation>
</comment>
<feature type="transmembrane region" description="Helical" evidence="8">
    <location>
        <begin position="289"/>
        <end position="307"/>
    </location>
</feature>
<evidence type="ECO:0000256" key="8">
    <source>
        <dbReference type="SAM" id="Phobius"/>
    </source>
</evidence>
<keyword evidence="10" id="KW-1185">Reference proteome</keyword>
<dbReference type="Proteomes" id="UP001172681">
    <property type="component" value="Unassembled WGS sequence"/>
</dbReference>
<accession>A0AA38YBZ9</accession>
<evidence type="ECO:0000256" key="3">
    <source>
        <dbReference type="ARBA" id="ARBA00022448"/>
    </source>
</evidence>
<keyword evidence="3 7" id="KW-0813">Transport</keyword>
<feature type="transmembrane region" description="Helical" evidence="8">
    <location>
        <begin position="171"/>
        <end position="197"/>
    </location>
</feature>
<dbReference type="GO" id="GO:0015250">
    <property type="term" value="F:water channel activity"/>
    <property type="evidence" value="ECO:0007669"/>
    <property type="project" value="TreeGrafter"/>
</dbReference>
<sequence>MNKLTRPSLRISHPEPTKIRPVPCIVNYSRPQSHPRGEVGSPLSPTFVPSPASDITLVSSPRDTSNVDVGMTEVLQEQEQQITATPPQQGRRLFGSFDQTQLDEAWDALPYEYDQLNTWGRIRRRVHRPLAEWLGSTIFMVIGLSGSLVHLTSRQAATDTLGEYLSWGLGVMMGVYIVGGSSGAHLNPVVTIVFTVFRSFPVGMCLQYIVAQLLGAFTASAIVLGLYHDAIEQYDGTNAGGAGSAFYTLPRPGLSLVAAMLTECVGTGILCIAVLALNDPRNVPRRTNMHAIVMALVVTGLCLAFSYNTGTCLNPARDFGPRLLIWATGVGDGNVWTMATYWWAWGPWGSTIAGGVIGAGIYDLFIFVGPESPINFPRGRLGSHVRAVRDKITPVSTTTTTSNCVDVEKGRTTNNDGQRQ</sequence>
<dbReference type="CDD" id="cd00333">
    <property type="entry name" value="MIP"/>
    <property type="match status" value="1"/>
</dbReference>
<reference evidence="9" key="1">
    <citation type="submission" date="2022-10" db="EMBL/GenBank/DDBJ databases">
        <title>Culturing micro-colonial fungi from biological soil crusts in the Mojave desert and describing Neophaeococcomyces mojavensis, and introducing the new genera and species Taxawa tesnikishii.</title>
        <authorList>
            <person name="Kurbessoian T."/>
            <person name="Stajich J.E."/>
        </authorList>
    </citation>
    <scope>NUCLEOTIDE SEQUENCE</scope>
    <source>
        <strain evidence="9">TK_35</strain>
    </source>
</reference>
<dbReference type="InterPro" id="IPR023271">
    <property type="entry name" value="Aquaporin-like"/>
</dbReference>
<dbReference type="GO" id="GO:0005886">
    <property type="term" value="C:plasma membrane"/>
    <property type="evidence" value="ECO:0007669"/>
    <property type="project" value="TreeGrafter"/>
</dbReference>
<evidence type="ECO:0000256" key="5">
    <source>
        <dbReference type="ARBA" id="ARBA00022989"/>
    </source>
</evidence>
<organism evidence="9 10">
    <name type="scientific">Knufia peltigerae</name>
    <dbReference type="NCBI Taxonomy" id="1002370"/>
    <lineage>
        <taxon>Eukaryota</taxon>
        <taxon>Fungi</taxon>
        <taxon>Dikarya</taxon>
        <taxon>Ascomycota</taxon>
        <taxon>Pezizomycotina</taxon>
        <taxon>Eurotiomycetes</taxon>
        <taxon>Chaetothyriomycetidae</taxon>
        <taxon>Chaetothyriales</taxon>
        <taxon>Trichomeriaceae</taxon>
        <taxon>Knufia</taxon>
    </lineage>
</organism>
<dbReference type="GO" id="GO:0015254">
    <property type="term" value="F:glycerol channel activity"/>
    <property type="evidence" value="ECO:0007669"/>
    <property type="project" value="TreeGrafter"/>
</dbReference>
<feature type="transmembrane region" description="Helical" evidence="8">
    <location>
        <begin position="130"/>
        <end position="151"/>
    </location>
</feature>
<evidence type="ECO:0000256" key="7">
    <source>
        <dbReference type="RuleBase" id="RU000477"/>
    </source>
</evidence>
<protein>
    <recommendedName>
        <fullName evidence="11">Aquaporin</fullName>
    </recommendedName>
</protein>
<dbReference type="AlphaFoldDB" id="A0AA38YBZ9"/>
<evidence type="ECO:0000313" key="10">
    <source>
        <dbReference type="Proteomes" id="UP001172681"/>
    </source>
</evidence>
<evidence type="ECO:0000256" key="6">
    <source>
        <dbReference type="ARBA" id="ARBA00023136"/>
    </source>
</evidence>
<keyword evidence="5 8" id="KW-1133">Transmembrane helix</keyword>
<dbReference type="PANTHER" id="PTHR43829:SF24">
    <property type="entry name" value="MIP AQUAPORIN (EUROFUNG)"/>
    <property type="match status" value="1"/>
</dbReference>
<feature type="transmembrane region" description="Helical" evidence="8">
    <location>
        <begin position="348"/>
        <end position="368"/>
    </location>
</feature>
<feature type="transmembrane region" description="Helical" evidence="8">
    <location>
        <begin position="209"/>
        <end position="227"/>
    </location>
</feature>
<dbReference type="InterPro" id="IPR000425">
    <property type="entry name" value="MIP"/>
</dbReference>
<keyword evidence="6 8" id="KW-0472">Membrane</keyword>
<dbReference type="EMBL" id="JAPDRN010000007">
    <property type="protein sequence ID" value="KAJ9643668.1"/>
    <property type="molecule type" value="Genomic_DNA"/>
</dbReference>
<evidence type="ECO:0008006" key="11">
    <source>
        <dbReference type="Google" id="ProtNLM"/>
    </source>
</evidence>
<gene>
    <name evidence="9" type="ORF">H2204_001813</name>
</gene>
<dbReference type="Gene3D" id="1.20.1080.10">
    <property type="entry name" value="Glycerol uptake facilitator protein"/>
    <property type="match status" value="1"/>
</dbReference>
<evidence type="ECO:0000256" key="4">
    <source>
        <dbReference type="ARBA" id="ARBA00022692"/>
    </source>
</evidence>
<comment type="caution">
    <text evidence="9">The sequence shown here is derived from an EMBL/GenBank/DDBJ whole genome shotgun (WGS) entry which is preliminary data.</text>
</comment>
<comment type="similarity">
    <text evidence="2 7">Belongs to the MIP/aquaporin (TC 1.A.8) family.</text>
</comment>
<keyword evidence="4 7" id="KW-0812">Transmembrane</keyword>
<dbReference type="SUPFAM" id="SSF81338">
    <property type="entry name" value="Aquaporin-like"/>
    <property type="match status" value="1"/>
</dbReference>
<dbReference type="PANTHER" id="PTHR43829">
    <property type="entry name" value="AQUAPORIN OR AQUAGLYCEROPORIN RELATED"/>
    <property type="match status" value="1"/>
</dbReference>
<dbReference type="PRINTS" id="PR00783">
    <property type="entry name" value="MINTRINSICP"/>
</dbReference>
<evidence type="ECO:0000256" key="2">
    <source>
        <dbReference type="ARBA" id="ARBA00006175"/>
    </source>
</evidence>
<proteinExistence type="inferred from homology"/>
<dbReference type="InterPro" id="IPR050363">
    <property type="entry name" value="MIP/Aquaporin"/>
</dbReference>
<evidence type="ECO:0000256" key="1">
    <source>
        <dbReference type="ARBA" id="ARBA00004141"/>
    </source>
</evidence>